<gene>
    <name evidence="2" type="ORF">COY87_02590</name>
</gene>
<evidence type="ECO:0000256" key="1">
    <source>
        <dbReference type="SAM" id="MobiDB-lite"/>
    </source>
</evidence>
<dbReference type="AlphaFoldDB" id="A0A2M7QJV7"/>
<proteinExistence type="predicted"/>
<evidence type="ECO:0000313" key="3">
    <source>
        <dbReference type="Proteomes" id="UP000229401"/>
    </source>
</evidence>
<organism evidence="2 3">
    <name type="scientific">Candidatus Roizmanbacteria bacterium CG_4_10_14_0_8_um_filter_33_9</name>
    <dbReference type="NCBI Taxonomy" id="1974826"/>
    <lineage>
        <taxon>Bacteria</taxon>
        <taxon>Candidatus Roizmaniibacteriota</taxon>
    </lineage>
</organism>
<feature type="region of interest" description="Disordered" evidence="1">
    <location>
        <begin position="359"/>
        <end position="381"/>
    </location>
</feature>
<name>A0A2M7QJV7_9BACT</name>
<comment type="caution">
    <text evidence="2">The sequence shown here is derived from an EMBL/GenBank/DDBJ whole genome shotgun (WGS) entry which is preliminary data.</text>
</comment>
<accession>A0A2M7QJV7</accession>
<protein>
    <submittedName>
        <fullName evidence="2">Uncharacterized protein</fullName>
    </submittedName>
</protein>
<sequence>MPAAAASPPTPPTGPGAGTEFIRPLDLLNNIELNLPVPPDARNFHVNGLDIFIQHSSEGAVSQLSISGDLTPVLSRSFDYVFMPGYPLPQYQVRQWYDPDEQRQIRHLNLAYDPSDPDGLLSRIGPCGEVMLETQLAPVCPQSNGESVNANISARALQSTVPGNPTTDLTYITHDSGIPWTQAIANLTSYSLNKLGLEANAQAQTQQQLLSLFASVETQLSSVRTDDIYQKTQAAKYLRNATRQQIEEAENPITDKKKRQLILEDVARIPFIERFTQELKKEVNQIEVSSPNAHNIARIPRSTTQETTRKNILGLNLELSDDLQSKLRTSAYLSDYELFALAVEYSGLIDPYHTANSDDNSSSQNFWSDRPASNFPGPTGGKDASVVASDGILNGATDAIFVVKMNPDPFNKGVLCPYLQLRSAKRDQWGWDLVKEGPGEYIVPPNKYLPFGTKDIKVVNGRGREGGLASYTICLQRDGSGGLIPIVDRWIASNAQDIYPDGSRKVYVDAEHVFPSIANETEKSEEDLPQFSVAVHNGAKYKGALTMGTCDVVYKVIKTTTLWRFGGEPNAENIQHDNPLLANTETSLPDWITSIRESQIASEDGVLYAYIIAEGDPDNTGTDSTRMIKIRLDQPQEPPVETPPEPKKDHFQFLPMIKNWAISLLGLDKKDKITTA</sequence>
<evidence type="ECO:0000313" key="2">
    <source>
        <dbReference type="EMBL" id="PIY72130.1"/>
    </source>
</evidence>
<reference evidence="3" key="1">
    <citation type="submission" date="2017-09" db="EMBL/GenBank/DDBJ databases">
        <title>Depth-based differentiation of microbial function through sediment-hosted aquifers and enrichment of novel symbionts in the deep terrestrial subsurface.</title>
        <authorList>
            <person name="Probst A.J."/>
            <person name="Ladd B."/>
            <person name="Jarett J.K."/>
            <person name="Geller-Mcgrath D.E."/>
            <person name="Sieber C.M.K."/>
            <person name="Emerson J.B."/>
            <person name="Anantharaman K."/>
            <person name="Thomas B.C."/>
            <person name="Malmstrom R."/>
            <person name="Stieglmeier M."/>
            <person name="Klingl A."/>
            <person name="Woyke T."/>
            <person name="Ryan C.M."/>
            <person name="Banfield J.F."/>
        </authorList>
    </citation>
    <scope>NUCLEOTIDE SEQUENCE [LARGE SCALE GENOMIC DNA]</scope>
</reference>
<dbReference type="Proteomes" id="UP000229401">
    <property type="component" value="Unassembled WGS sequence"/>
</dbReference>
<dbReference type="EMBL" id="PFLI01000087">
    <property type="protein sequence ID" value="PIY72130.1"/>
    <property type="molecule type" value="Genomic_DNA"/>
</dbReference>